<evidence type="ECO:0000313" key="4">
    <source>
        <dbReference type="Proteomes" id="UP000230709"/>
    </source>
</evidence>
<accession>A0A2D2D0R1</accession>
<dbReference type="RefSeq" id="WP_003609377.1">
    <property type="nucleotide sequence ID" value="NZ_ADVE02000001.1"/>
</dbReference>
<evidence type="ECO:0000313" key="3">
    <source>
        <dbReference type="EMBL" id="ATQ68591.1"/>
    </source>
</evidence>
<dbReference type="EMBL" id="CP023737">
    <property type="protein sequence ID" value="ATQ68591.1"/>
    <property type="molecule type" value="Genomic_DNA"/>
</dbReference>
<evidence type="ECO:0000256" key="1">
    <source>
        <dbReference type="SAM" id="MobiDB-lite"/>
    </source>
</evidence>
<evidence type="ECO:0000259" key="2">
    <source>
        <dbReference type="PROSITE" id="PS50914"/>
    </source>
</evidence>
<dbReference type="Proteomes" id="UP000230709">
    <property type="component" value="Chromosome"/>
</dbReference>
<protein>
    <recommendedName>
        <fullName evidence="2">BON domain-containing protein</fullName>
    </recommendedName>
</protein>
<keyword evidence="4" id="KW-1185">Reference proteome</keyword>
<dbReference type="KEGG" id="mtw:CQW49_12385"/>
<reference evidence="4" key="1">
    <citation type="submission" date="2017-10" db="EMBL/GenBank/DDBJ databases">
        <title>Completed PacBio SMRT sequence of Methylosinus trichosporium OB3b reveals presence of a third large plasmid.</title>
        <authorList>
            <person name="Charles T.C."/>
            <person name="Lynch M.D.J."/>
            <person name="Heil J.R."/>
            <person name="Cheng J."/>
        </authorList>
    </citation>
    <scope>NUCLEOTIDE SEQUENCE [LARGE SCALE GENOMIC DNA]</scope>
    <source>
        <strain evidence="4">OB3b</strain>
    </source>
</reference>
<sequence>MERETTRGSLAAPAAPATRQLSISLEAGSAVLRGVVDTSAAAREAETLAKKVSQNGKVIDLLSIGEQDQDAVYESSVESFPASDPPSWNPGRAAGGKR</sequence>
<dbReference type="InterPro" id="IPR007055">
    <property type="entry name" value="BON_dom"/>
</dbReference>
<name>A0A2D2D0R1_METT3</name>
<proteinExistence type="predicted"/>
<dbReference type="PROSITE" id="PS50914">
    <property type="entry name" value="BON"/>
    <property type="match status" value="1"/>
</dbReference>
<feature type="region of interest" description="Disordered" evidence="1">
    <location>
        <begin position="73"/>
        <end position="98"/>
    </location>
</feature>
<gene>
    <name evidence="3" type="ORF">CQW49_12385</name>
</gene>
<dbReference type="AlphaFoldDB" id="A0A2D2D0R1"/>
<organism evidence="3 4">
    <name type="scientific">Methylosinus trichosporium (strain ATCC 35070 / NCIMB 11131 / UNIQEM 75 / OB3b)</name>
    <dbReference type="NCBI Taxonomy" id="595536"/>
    <lineage>
        <taxon>Bacteria</taxon>
        <taxon>Pseudomonadati</taxon>
        <taxon>Pseudomonadota</taxon>
        <taxon>Alphaproteobacteria</taxon>
        <taxon>Hyphomicrobiales</taxon>
        <taxon>Methylocystaceae</taxon>
        <taxon>Methylosinus</taxon>
    </lineage>
</organism>
<feature type="domain" description="BON" evidence="2">
    <location>
        <begin position="1"/>
        <end position="66"/>
    </location>
</feature>